<comment type="caution">
    <text evidence="2">The sequence shown here is derived from an EMBL/GenBank/DDBJ whole genome shotgun (WGS) entry which is preliminary data.</text>
</comment>
<proteinExistence type="predicted"/>
<dbReference type="Proteomes" id="UP000620104">
    <property type="component" value="Unassembled WGS sequence"/>
</dbReference>
<dbReference type="GO" id="GO:0009898">
    <property type="term" value="C:cytoplasmic side of plasma membrane"/>
    <property type="evidence" value="ECO:0007669"/>
    <property type="project" value="TreeGrafter"/>
</dbReference>
<evidence type="ECO:0000313" key="3">
    <source>
        <dbReference type="Proteomes" id="UP000620104"/>
    </source>
</evidence>
<dbReference type="OrthoDB" id="10250120at2759"/>
<dbReference type="Gene3D" id="6.10.140.1230">
    <property type="match status" value="1"/>
</dbReference>
<name>A0A8H3TNZ2_9TREE</name>
<accession>A0A8H3TNZ2</accession>
<dbReference type="EMBL" id="BLZA01000009">
    <property type="protein sequence ID" value="GHJ84560.1"/>
    <property type="molecule type" value="Genomic_DNA"/>
</dbReference>
<dbReference type="Pfam" id="PF03357">
    <property type="entry name" value="Snf7"/>
    <property type="match status" value="1"/>
</dbReference>
<evidence type="ECO:0000256" key="1">
    <source>
        <dbReference type="SAM" id="MobiDB-lite"/>
    </source>
</evidence>
<dbReference type="GO" id="GO:0000815">
    <property type="term" value="C:ESCRT III complex"/>
    <property type="evidence" value="ECO:0007669"/>
    <property type="project" value="TreeGrafter"/>
</dbReference>
<dbReference type="GO" id="GO:0006900">
    <property type="term" value="P:vesicle budding from membrane"/>
    <property type="evidence" value="ECO:0007669"/>
    <property type="project" value="TreeGrafter"/>
</dbReference>
<feature type="region of interest" description="Disordered" evidence="1">
    <location>
        <begin position="454"/>
        <end position="509"/>
    </location>
</feature>
<dbReference type="InterPro" id="IPR005024">
    <property type="entry name" value="Snf7_fam"/>
</dbReference>
<sequence length="543" mass="60186">MTMSDTPSTSYRPSTLELLLAESTVLTTPSAERIRALYAFTSKQKLSNPAGYDKNYRWWVDTIEEALREGLLGAEDGLDRLILDGEEQYLVYRLEWLDGKTGAKLRPKGLGGVLASETRIQPPVLYSLPTFLSALHPVKQPPSLASRFVARPLWWAVSKVNPFGGSGEEDVETEERSWKRIAKTEWVHLDLVEEASSNFSSHIRANPPVTHSATLLTPNLLIQRYGDVLLPSKLKRNKGKGVDLSLRDARVLLKYLQRDKHLLVGDTSGEVCKIVLDTAEYASASITEADKGTVAILSTLDKLDRQIEEVSKEITAAQTKAAHHLNLKQKNVALSYLRSKKQLETVLDKRVGAAEQLRSVLRGIENAHGNVEIMRAYETSTATLKDVLSHPSLQRDHIDTTMDALAETMADQQEIDDAIQSGGQLAVSASGFEADEDELARELEGLIKEEEEDFKENVRAKEAQDQESELSQRMAALKPTSESPSPSEASERAKSTILQEEQTPGADKAWEAVYEEAQARRAAEAARAQEGRLKKEAKVYEAA</sequence>
<dbReference type="PANTHER" id="PTHR22761:SF96">
    <property type="entry name" value="BCDNA.GH08385"/>
    <property type="match status" value="1"/>
</dbReference>
<gene>
    <name evidence="2" type="ORF">NliqN6_0962</name>
</gene>
<keyword evidence="3" id="KW-1185">Reference proteome</keyword>
<reference evidence="2" key="1">
    <citation type="submission" date="2020-07" db="EMBL/GenBank/DDBJ databases">
        <title>Draft Genome Sequence of a Deep-Sea Yeast, Naganishia (Cryptococcus) liquefaciens strain N6.</title>
        <authorList>
            <person name="Han Y.W."/>
            <person name="Kajitani R."/>
            <person name="Morimoto H."/>
            <person name="Parhat M."/>
            <person name="Tsubouchi H."/>
            <person name="Bakenova O."/>
            <person name="Ogata M."/>
            <person name="Argunhan B."/>
            <person name="Aoki R."/>
            <person name="Kajiwara S."/>
            <person name="Itoh T."/>
            <person name="Iwasaki H."/>
        </authorList>
    </citation>
    <scope>NUCLEOTIDE SEQUENCE</scope>
    <source>
        <strain evidence="2">N6</strain>
    </source>
</reference>
<dbReference type="AlphaFoldDB" id="A0A8H3TNZ2"/>
<feature type="compositionally biased region" description="Low complexity" evidence="1">
    <location>
        <begin position="479"/>
        <end position="488"/>
    </location>
</feature>
<dbReference type="PANTHER" id="PTHR22761">
    <property type="entry name" value="CHARGED MULTIVESICULAR BODY PROTEIN"/>
    <property type="match status" value="1"/>
</dbReference>
<dbReference type="GO" id="GO:0032511">
    <property type="term" value="P:late endosome to vacuole transport via multivesicular body sorting pathway"/>
    <property type="evidence" value="ECO:0007669"/>
    <property type="project" value="TreeGrafter"/>
</dbReference>
<protein>
    <submittedName>
        <fullName evidence="2">Uncharacterized protein</fullName>
    </submittedName>
</protein>
<organism evidence="2 3">
    <name type="scientific">Naganishia liquefaciens</name>
    <dbReference type="NCBI Taxonomy" id="104408"/>
    <lineage>
        <taxon>Eukaryota</taxon>
        <taxon>Fungi</taxon>
        <taxon>Dikarya</taxon>
        <taxon>Basidiomycota</taxon>
        <taxon>Agaricomycotina</taxon>
        <taxon>Tremellomycetes</taxon>
        <taxon>Filobasidiales</taxon>
        <taxon>Filobasidiaceae</taxon>
        <taxon>Naganishia</taxon>
    </lineage>
</organism>
<dbReference type="GO" id="GO:0005771">
    <property type="term" value="C:multivesicular body"/>
    <property type="evidence" value="ECO:0007669"/>
    <property type="project" value="TreeGrafter"/>
</dbReference>
<evidence type="ECO:0000313" key="2">
    <source>
        <dbReference type="EMBL" id="GHJ84560.1"/>
    </source>
</evidence>
<feature type="compositionally biased region" description="Basic and acidic residues" evidence="1">
    <location>
        <begin position="455"/>
        <end position="464"/>
    </location>
</feature>